<dbReference type="EMBL" id="OX459122">
    <property type="protein sequence ID" value="CAI9107053.1"/>
    <property type="molecule type" value="Genomic_DNA"/>
</dbReference>
<accession>A0AAV1DJD4</accession>
<sequence>MSISVSQQISLFCSQIQNRRFGDMTFSILEAALASKDVKSAAEIRSALKEFLRRETLAIIRETSEKSFDHKLLIFDFFVRAFALIGDVENWLALRYEAFLMRDENASYDVSLGVSVDEWLAFAEQSLDNGFYSVATKACDKALLCIHGNNLVDSEYEDFHHESTIEKIKRMKDYSMILASSKSVQVQASNYLKKKNVEQPKEQNSVKSQTRTSGSTLFRNGIKARNLRKLQELQCLQTVPL</sequence>
<proteinExistence type="predicted"/>
<dbReference type="PANTHER" id="PTHR37176">
    <property type="entry name" value="F10K1.23"/>
    <property type="match status" value="1"/>
</dbReference>
<gene>
    <name evidence="1" type="ORF">OLC1_LOCUS15449</name>
</gene>
<reference evidence="1" key="1">
    <citation type="submission" date="2023-03" db="EMBL/GenBank/DDBJ databases">
        <authorList>
            <person name="Julca I."/>
        </authorList>
    </citation>
    <scope>NUCLEOTIDE SEQUENCE</scope>
</reference>
<dbReference type="PANTHER" id="PTHR37176:SF1">
    <property type="entry name" value="PROTEIN DOUBLE-STRAND BREAK FORMATION"/>
    <property type="match status" value="1"/>
</dbReference>
<dbReference type="InterPro" id="IPR044969">
    <property type="entry name" value="DFO"/>
</dbReference>
<protein>
    <submittedName>
        <fullName evidence="1">OLC1v1006329C1</fullName>
    </submittedName>
</protein>
<dbReference type="GO" id="GO:0042138">
    <property type="term" value="P:meiotic DNA double-strand break formation"/>
    <property type="evidence" value="ECO:0007669"/>
    <property type="project" value="InterPro"/>
</dbReference>
<evidence type="ECO:0000313" key="1">
    <source>
        <dbReference type="EMBL" id="CAI9107053.1"/>
    </source>
</evidence>
<name>A0AAV1DJD4_OLDCO</name>
<keyword evidence="2" id="KW-1185">Reference proteome</keyword>
<dbReference type="AlphaFoldDB" id="A0AAV1DJD4"/>
<organism evidence="1 2">
    <name type="scientific">Oldenlandia corymbosa var. corymbosa</name>
    <dbReference type="NCBI Taxonomy" id="529605"/>
    <lineage>
        <taxon>Eukaryota</taxon>
        <taxon>Viridiplantae</taxon>
        <taxon>Streptophyta</taxon>
        <taxon>Embryophyta</taxon>
        <taxon>Tracheophyta</taxon>
        <taxon>Spermatophyta</taxon>
        <taxon>Magnoliopsida</taxon>
        <taxon>eudicotyledons</taxon>
        <taxon>Gunneridae</taxon>
        <taxon>Pentapetalae</taxon>
        <taxon>asterids</taxon>
        <taxon>lamiids</taxon>
        <taxon>Gentianales</taxon>
        <taxon>Rubiaceae</taxon>
        <taxon>Rubioideae</taxon>
        <taxon>Spermacoceae</taxon>
        <taxon>Hedyotis-Oldenlandia complex</taxon>
        <taxon>Oldenlandia</taxon>
    </lineage>
</organism>
<dbReference type="Proteomes" id="UP001161247">
    <property type="component" value="Chromosome 5"/>
</dbReference>
<evidence type="ECO:0000313" key="2">
    <source>
        <dbReference type="Proteomes" id="UP001161247"/>
    </source>
</evidence>